<evidence type="ECO:0000256" key="1">
    <source>
        <dbReference type="SAM" id="Phobius"/>
    </source>
</evidence>
<feature type="transmembrane region" description="Helical" evidence="1">
    <location>
        <begin position="63"/>
        <end position="89"/>
    </location>
</feature>
<keyword evidence="2" id="KW-0732">Signal</keyword>
<feature type="transmembrane region" description="Helical" evidence="1">
    <location>
        <begin position="167"/>
        <end position="185"/>
    </location>
</feature>
<proteinExistence type="predicted"/>
<dbReference type="EMBL" id="CP058905">
    <property type="protein sequence ID" value="QLK00683.1"/>
    <property type="molecule type" value="Genomic_DNA"/>
</dbReference>
<protein>
    <recommendedName>
        <fullName evidence="4">Alpha/beta hydrolase</fullName>
    </recommendedName>
</protein>
<reference evidence="3" key="1">
    <citation type="submission" date="2020-08" db="EMBL/GenBank/DDBJ databases">
        <title>A bifunctional nitrone conjugated secondary metabolite targeting the ribosome.</title>
        <authorList>
            <person name="Limbrick E.M."/>
            <person name="Graf M."/>
            <person name="Derewacz D.K."/>
            <person name="Nguyen F."/>
            <person name="Spraggins J.M."/>
            <person name="Wieland M."/>
            <person name="Ynigez-Gutierrez A.E."/>
            <person name="Reisman B.J."/>
            <person name="Zinshteyn B."/>
            <person name="McCulloch K."/>
            <person name="Iverson T.M."/>
            <person name="Green R."/>
            <person name="Wilson D.N."/>
            <person name="Bachmann B.O."/>
        </authorList>
    </citation>
    <scope>NUCLEOTIDE SEQUENCE</scope>
    <source>
        <strain evidence="3">Africana</strain>
    </source>
</reference>
<keyword evidence="1" id="KW-1133">Transmembrane helix</keyword>
<keyword evidence="1" id="KW-0812">Transmembrane</keyword>
<name>A0A7D6GA20_9ACTN</name>
<dbReference type="AlphaFoldDB" id="A0A7D6GA20"/>
<feature type="transmembrane region" description="Helical" evidence="1">
    <location>
        <begin position="223"/>
        <end position="242"/>
    </location>
</feature>
<feature type="signal peptide" evidence="2">
    <location>
        <begin position="1"/>
        <end position="23"/>
    </location>
</feature>
<evidence type="ECO:0000313" key="3">
    <source>
        <dbReference type="EMBL" id="QLK00683.1"/>
    </source>
</evidence>
<dbReference type="InterPro" id="IPR002918">
    <property type="entry name" value="Lipase_EstA/Esterase_EstB"/>
</dbReference>
<evidence type="ECO:0000256" key="2">
    <source>
        <dbReference type="SAM" id="SignalP"/>
    </source>
</evidence>
<dbReference type="GO" id="GO:0016042">
    <property type="term" value="P:lipid catabolic process"/>
    <property type="evidence" value="ECO:0007669"/>
    <property type="project" value="InterPro"/>
</dbReference>
<accession>A0A7D6GA20</accession>
<dbReference type="Gene3D" id="3.40.50.1820">
    <property type="entry name" value="alpha/beta hydrolase"/>
    <property type="match status" value="1"/>
</dbReference>
<feature type="transmembrane region" description="Helical" evidence="1">
    <location>
        <begin position="134"/>
        <end position="155"/>
    </location>
</feature>
<dbReference type="SUPFAM" id="SSF53474">
    <property type="entry name" value="alpha/beta-Hydrolases"/>
    <property type="match status" value="1"/>
</dbReference>
<gene>
    <name evidence="3" type="ORF">HZU44_12150</name>
</gene>
<dbReference type="Pfam" id="PF01674">
    <property type="entry name" value="Lipase_2"/>
    <property type="match status" value="1"/>
</dbReference>
<feature type="transmembrane region" description="Helical" evidence="1">
    <location>
        <begin position="101"/>
        <end position="122"/>
    </location>
</feature>
<keyword evidence="1" id="KW-0472">Membrane</keyword>
<sequence>MQRARVRLALLLVLTAAPPAAEAAMMTAVGYLFTRAMTPQASAIWPYSVFHDLRWVLVYHHGWLGFAAALVGVVVVRGLLCAGYVALAWPQERPRPALRRLVGRSLLFTMAMVVILLPWAALDVVTAEFSLAPIFFGLLVPVVILAAFVLPGGIVRGWWHGLPPLRLIGWTLVNFAALTVGGVLVAATPAFWAALTAGVVGAVNGLLWQRLVRADVRQERMRWRLVPVAPLVAVLAVVGLVVGDRAALRSQTDVLPPSPELSRVRHIVIFIAGHESAFAGDPAPPAGPVLRFSYRGLDADGRARPYSAVDTYQSIPNSARLLGEQVARVHAATGRPVAIVGESEGAMIVRYYLSRGPHPGVDSAVLVSPLVRAGRAYYPPRGANAGWGIGTGWLLRGLFWTAGHDADAPFLRSLLDNAPLYRNQMLCPVPGVRMVAFLPAIDTLVLPPPPGSTQITLVEVAATHGRLIGKPAMSRMLAAFLNGDLTPGPPPRRARAISLAATAWQAPALPVRLNPKWRAQTTADVVLQPIGPRRSRCPS</sequence>
<feature type="chain" id="PRO_5027945322" description="Alpha/beta hydrolase" evidence="2">
    <location>
        <begin position="24"/>
        <end position="539"/>
    </location>
</feature>
<dbReference type="InterPro" id="IPR029058">
    <property type="entry name" value="AB_hydrolase_fold"/>
</dbReference>
<feature type="transmembrane region" description="Helical" evidence="1">
    <location>
        <begin position="191"/>
        <end position="211"/>
    </location>
</feature>
<evidence type="ECO:0008006" key="4">
    <source>
        <dbReference type="Google" id="ProtNLM"/>
    </source>
</evidence>
<organism evidence="3">
    <name type="scientific">Micromonospora carbonacea</name>
    <dbReference type="NCBI Taxonomy" id="47853"/>
    <lineage>
        <taxon>Bacteria</taxon>
        <taxon>Bacillati</taxon>
        <taxon>Actinomycetota</taxon>
        <taxon>Actinomycetes</taxon>
        <taxon>Micromonosporales</taxon>
        <taxon>Micromonosporaceae</taxon>
        <taxon>Micromonospora</taxon>
    </lineage>
</organism>
<dbReference type="GO" id="GO:0016787">
    <property type="term" value="F:hydrolase activity"/>
    <property type="evidence" value="ECO:0007669"/>
    <property type="project" value="InterPro"/>
</dbReference>